<organism evidence="1 2">
    <name type="scientific">Legionella drancourtii LLAP12</name>
    <dbReference type="NCBI Taxonomy" id="658187"/>
    <lineage>
        <taxon>Bacteria</taxon>
        <taxon>Pseudomonadati</taxon>
        <taxon>Pseudomonadota</taxon>
        <taxon>Gammaproteobacteria</taxon>
        <taxon>Legionellales</taxon>
        <taxon>Legionellaceae</taxon>
        <taxon>Legionella</taxon>
    </lineage>
</organism>
<name>G9EMA8_9GAMM</name>
<protein>
    <submittedName>
        <fullName evidence="1">Uncharacterized protein</fullName>
    </submittedName>
</protein>
<dbReference type="InParanoid" id="G9EMA8"/>
<evidence type="ECO:0000313" key="2">
    <source>
        <dbReference type="Proteomes" id="UP000002770"/>
    </source>
</evidence>
<dbReference type="EMBL" id="JH413811">
    <property type="protein sequence ID" value="EHL31708.1"/>
    <property type="molecule type" value="Genomic_DNA"/>
</dbReference>
<keyword evidence="2" id="KW-1185">Reference proteome</keyword>
<dbReference type="Proteomes" id="UP000002770">
    <property type="component" value="Unassembled WGS sequence"/>
</dbReference>
<dbReference type="AlphaFoldDB" id="G9EMA8"/>
<sequence>MSSSLAACNEWHLFKCILFGSRLNDAYLRKFSIKIKWLNT</sequence>
<accession>G9EMA8</accession>
<proteinExistence type="predicted"/>
<reference evidence="1 2" key="1">
    <citation type="journal article" date="2011" name="BMC Genomics">
        <title>Insight into cross-talk between intra-amoebal pathogens.</title>
        <authorList>
            <person name="Gimenez G."/>
            <person name="Bertelli C."/>
            <person name="Moliner C."/>
            <person name="Robert C."/>
            <person name="Raoult D."/>
            <person name="Fournier P.E."/>
            <person name="Greub G."/>
        </authorList>
    </citation>
    <scope>NUCLEOTIDE SEQUENCE [LARGE SCALE GENOMIC DNA]</scope>
    <source>
        <strain evidence="1 2">LLAP12</strain>
    </source>
</reference>
<dbReference type="STRING" id="658187.LDG_6372"/>
<evidence type="ECO:0000313" key="1">
    <source>
        <dbReference type="EMBL" id="EHL31708.1"/>
    </source>
</evidence>
<dbReference type="HOGENOM" id="CLU_3291751_0_0_6"/>
<gene>
    <name evidence="1" type="ORF">LDG_6372</name>
</gene>